<evidence type="ECO:0000256" key="1">
    <source>
        <dbReference type="ARBA" id="ARBA00022729"/>
    </source>
</evidence>
<comment type="caution">
    <text evidence="5">The sequence shown here is derived from an EMBL/GenBank/DDBJ whole genome shotgun (WGS) entry which is preliminary data.</text>
</comment>
<gene>
    <name evidence="5" type="ORF">IMZ08_03420</name>
</gene>
<accession>A0ABR9QF45</accession>
<reference evidence="5 6" key="1">
    <citation type="submission" date="2020-10" db="EMBL/GenBank/DDBJ databases">
        <title>Bacillus sp. HD4P25, an endophyte from a halophyte.</title>
        <authorList>
            <person name="Sun J.-Q."/>
        </authorList>
    </citation>
    <scope>NUCLEOTIDE SEQUENCE [LARGE SCALE GENOMIC DNA]</scope>
    <source>
        <strain evidence="5 6">YIM 93174</strain>
    </source>
</reference>
<evidence type="ECO:0000259" key="4">
    <source>
        <dbReference type="Pfam" id="PF16244"/>
    </source>
</evidence>
<dbReference type="InterPro" id="IPR001119">
    <property type="entry name" value="SLH_dom"/>
</dbReference>
<keyword evidence="6" id="KW-1185">Reference proteome</keyword>
<evidence type="ECO:0000313" key="5">
    <source>
        <dbReference type="EMBL" id="MBE4907107.1"/>
    </source>
</evidence>
<evidence type="ECO:0000256" key="2">
    <source>
        <dbReference type="SAM" id="SignalP"/>
    </source>
</evidence>
<feature type="signal peptide" evidence="2">
    <location>
        <begin position="1"/>
        <end position="26"/>
    </location>
</feature>
<evidence type="ECO:0000313" key="6">
    <source>
        <dbReference type="Proteomes" id="UP001516662"/>
    </source>
</evidence>
<keyword evidence="1 2" id="KW-0732">Signal</keyword>
<proteinExistence type="predicted"/>
<dbReference type="Pfam" id="PF16244">
    <property type="entry name" value="DUF4901"/>
    <property type="match status" value="1"/>
</dbReference>
<protein>
    <submittedName>
        <fullName evidence="5">S-layer homology domain-containing protein</fullName>
    </submittedName>
</protein>
<dbReference type="Proteomes" id="UP001516662">
    <property type="component" value="Unassembled WGS sequence"/>
</dbReference>
<dbReference type="RefSeq" id="WP_193534584.1">
    <property type="nucleotide sequence ID" value="NZ_JADCLJ010000007.1"/>
</dbReference>
<feature type="domain" description="SLH" evidence="3">
    <location>
        <begin position="692"/>
        <end position="736"/>
    </location>
</feature>
<feature type="chain" id="PRO_5047170744" evidence="2">
    <location>
        <begin position="27"/>
        <end position="755"/>
    </location>
</feature>
<dbReference type="EMBL" id="JADCLJ010000007">
    <property type="protein sequence ID" value="MBE4907107.1"/>
    <property type="molecule type" value="Genomic_DNA"/>
</dbReference>
<organism evidence="5 6">
    <name type="scientific">Litchfieldia luteola</name>
    <dbReference type="NCBI Taxonomy" id="682179"/>
    <lineage>
        <taxon>Bacteria</taxon>
        <taxon>Bacillati</taxon>
        <taxon>Bacillota</taxon>
        <taxon>Bacilli</taxon>
        <taxon>Bacillales</taxon>
        <taxon>Bacillaceae</taxon>
        <taxon>Litchfieldia</taxon>
    </lineage>
</organism>
<evidence type="ECO:0000259" key="3">
    <source>
        <dbReference type="Pfam" id="PF00395"/>
    </source>
</evidence>
<name>A0ABR9QF45_9BACI</name>
<feature type="domain" description="SLH" evidence="3">
    <location>
        <begin position="569"/>
        <end position="604"/>
    </location>
</feature>
<feature type="domain" description="YcdB/YcdC repeated" evidence="4">
    <location>
        <begin position="351"/>
        <end position="484"/>
    </location>
</feature>
<dbReference type="InterPro" id="IPR032599">
    <property type="entry name" value="YcdB/YcdC_rep_domain"/>
</dbReference>
<sequence>MKIKKVGLLSLSAALSLSVFSSTAAANVTNQTEQKQVITIANVDSQISKEELIKQFKKLFPNKFDFLTSKDFHFNTGHRYPEDDEAIIRYSLSFNKEMNGKHLHGSVEFVGKELTIQSFYYRPFDVKDALFPAKVSQKEALEMATSFIDGQYPNENYQLSDNQDMYYPMPRSLTEPIQYRFNFDRLENGIPVSGQNMNITILGNGEMVELYSGQYYREKSNYENKANIISSDAAKEKIKSNLGVSLQYMIDFDYRNEEAKVKLIYGVEPPIFGMSAKNGKWLVGQEFVDTLPGMNPIKMLSSSAVTGTTKPINEKEAKAIAEKLLKPGDENTKLRIEEIYEHENKMLGKTVYSVHYQYQSKNSGYGSTIEIDKNTGEVISFHDITRDMHYETKVEATKEEAKKEEEKKAGVSYEKALEAAVEAVRKYTPSVMHEYSYPTYSEKQESYEGRYHFSFPRIKNGIIVQGDSINIGIDKEGAISHYNVHSPIIKEWPNVEKVVSKDKALNAYLEELNVKLTYSKIKYDSKDYMLMYHTEFKNAFNHYNAVTGKWERPSHYPTQPEQPGMEVKHPTAEKELNYLIQMGIIKVDDPSTFNADQPVSRGEALEILMKSIVNYYEFDRIDEKKEGTFVNIKKEHDLYNVIELAAQQNIIDTSKKSFPVEYNITKQELAYWYVRALGLDEAAKHHDIFKLSFKDANKIQKEYTGYIALADKLGLLEANKANMYHATSNVTLAEIAVSITTLAQKMSEKRQGYYY</sequence>
<dbReference type="Pfam" id="PF00395">
    <property type="entry name" value="SLH"/>
    <property type="match status" value="2"/>
</dbReference>